<sequence length="114" mass="11552">MTSWRIEPSGVVAVLQDVNVDAEALGAALNTLSPALEGAVTATQSGAISEAVQAYFQQEEGPRIQGMSGRIGAAAQGVVTATEAYIAGDTEMAANAQTAAVHAVYPPSLPHGVM</sequence>
<reference evidence="1 2" key="1">
    <citation type="submission" date="2023-03" db="EMBL/GenBank/DDBJ databases">
        <title>MT1 and MT2 Draft Genomes of Novel Species.</title>
        <authorList>
            <person name="Venkateswaran K."/>
        </authorList>
    </citation>
    <scope>NUCLEOTIDE SEQUENCE [LARGE SCALE GENOMIC DNA]</scope>
    <source>
        <strain evidence="1 2">IF8SW-P5</strain>
    </source>
</reference>
<dbReference type="InterPro" id="IPR045436">
    <property type="entry name" value="DUF6507"/>
</dbReference>
<dbReference type="Pfam" id="PF20117">
    <property type="entry name" value="DUF6507"/>
    <property type="match status" value="1"/>
</dbReference>
<protein>
    <submittedName>
        <fullName evidence="1">DUF6507 family protein</fullName>
    </submittedName>
</protein>
<keyword evidence="2" id="KW-1185">Reference proteome</keyword>
<proteinExistence type="predicted"/>
<name>A0ABW9GGT0_9MICO</name>
<dbReference type="RefSeq" id="WP_239275618.1">
    <property type="nucleotide sequence ID" value="NZ_JAROCE010000002.1"/>
</dbReference>
<dbReference type="EMBL" id="JAROCE010000002">
    <property type="protein sequence ID" value="MFM2720386.1"/>
    <property type="molecule type" value="Genomic_DNA"/>
</dbReference>
<evidence type="ECO:0000313" key="2">
    <source>
        <dbReference type="Proteomes" id="UP001630303"/>
    </source>
</evidence>
<dbReference type="Proteomes" id="UP001630303">
    <property type="component" value="Unassembled WGS sequence"/>
</dbReference>
<organism evidence="1 2">
    <name type="scientific">Microbacterium mcarthurae</name>
    <dbReference type="NCBI Taxonomy" id="3035918"/>
    <lineage>
        <taxon>Bacteria</taxon>
        <taxon>Bacillati</taxon>
        <taxon>Actinomycetota</taxon>
        <taxon>Actinomycetes</taxon>
        <taxon>Micrococcales</taxon>
        <taxon>Microbacteriaceae</taxon>
        <taxon>Microbacterium</taxon>
    </lineage>
</organism>
<evidence type="ECO:0000313" key="1">
    <source>
        <dbReference type="EMBL" id="MFM2720386.1"/>
    </source>
</evidence>
<gene>
    <name evidence="1" type="ORF">P5G46_07710</name>
</gene>
<comment type="caution">
    <text evidence="1">The sequence shown here is derived from an EMBL/GenBank/DDBJ whole genome shotgun (WGS) entry which is preliminary data.</text>
</comment>
<accession>A0ABW9GGT0</accession>